<comment type="caution">
    <text evidence="2">The sequence shown here is derived from an EMBL/GenBank/DDBJ whole genome shotgun (WGS) entry which is preliminary data.</text>
</comment>
<name>A0ABV4HUE4_9GAMM</name>
<dbReference type="InterPro" id="IPR026001">
    <property type="entry name" value="Abi-like_C"/>
</dbReference>
<reference evidence="2 3" key="1">
    <citation type="submission" date="2024-07" db="EMBL/GenBank/DDBJ databases">
        <title>Luteimonas salilacus sp. nov., isolated from the shore soil of Salt Lake in Tibet of China.</title>
        <authorList>
            <person name="Zhang X."/>
            <person name="Li A."/>
        </authorList>
    </citation>
    <scope>NUCLEOTIDE SEQUENCE [LARGE SCALE GENOMIC DNA]</scope>
    <source>
        <strain evidence="2 3">B3-2-R+30</strain>
    </source>
</reference>
<protein>
    <submittedName>
        <fullName evidence="2">Abortive infection family protein</fullName>
    </submittedName>
</protein>
<sequence length="257" mass="28267">MKGLKTSEIHWVVNSYIGVSEGYLGDFSYRTHREFYPAHCDLEIDPDSFPGKTTREKFLAILGSAQPRDQAAILRGVAHKYPAGSDEHRTQDSYKALLRLAKRCTESAAVDAPTPALASELVHHALQDAATLLEQRGPVSALDRVHTALHAYLKAACARCGIEAADQATMTNLLKQLRQQHPCFHDDGRHNEAVARILQSLSNVVDSLNPLRNQGSLAHPNSRLATHDEAVLAINATRTVIQYLDAKFSKEEPQSAS</sequence>
<accession>A0ABV4HUE4</accession>
<dbReference type="Pfam" id="PF14355">
    <property type="entry name" value="Abi_C"/>
    <property type="match status" value="1"/>
</dbReference>
<proteinExistence type="predicted"/>
<keyword evidence="3" id="KW-1185">Reference proteome</keyword>
<dbReference type="EMBL" id="JBFWIC010000029">
    <property type="protein sequence ID" value="MEZ0476228.1"/>
    <property type="molecule type" value="Genomic_DNA"/>
</dbReference>
<gene>
    <name evidence="2" type="ORF">AB6713_16635</name>
</gene>
<evidence type="ECO:0000259" key="1">
    <source>
        <dbReference type="Pfam" id="PF14355"/>
    </source>
</evidence>
<dbReference type="Proteomes" id="UP001566331">
    <property type="component" value="Unassembled WGS sequence"/>
</dbReference>
<evidence type="ECO:0000313" key="2">
    <source>
        <dbReference type="EMBL" id="MEZ0476228.1"/>
    </source>
</evidence>
<evidence type="ECO:0000313" key="3">
    <source>
        <dbReference type="Proteomes" id="UP001566331"/>
    </source>
</evidence>
<feature type="domain" description="Abortive infection protein-like C-terminal" evidence="1">
    <location>
        <begin position="178"/>
        <end position="244"/>
    </location>
</feature>
<organism evidence="2 3">
    <name type="scientific">Luteimonas salinilitoris</name>
    <dbReference type="NCBI Taxonomy" id="3237697"/>
    <lineage>
        <taxon>Bacteria</taxon>
        <taxon>Pseudomonadati</taxon>
        <taxon>Pseudomonadota</taxon>
        <taxon>Gammaproteobacteria</taxon>
        <taxon>Lysobacterales</taxon>
        <taxon>Lysobacteraceae</taxon>
        <taxon>Luteimonas</taxon>
    </lineage>
</organism>
<dbReference type="RefSeq" id="WP_370565589.1">
    <property type="nucleotide sequence ID" value="NZ_JBFWIB010000019.1"/>
</dbReference>